<dbReference type="EMBL" id="MHCA01000005">
    <property type="protein sequence ID" value="OGY12835.1"/>
    <property type="molecule type" value="Genomic_DNA"/>
</dbReference>
<dbReference type="AlphaFoldDB" id="A0A1G1VBS6"/>
<accession>A0A1G1VBS6</accession>
<protein>
    <submittedName>
        <fullName evidence="1">Uncharacterized protein</fullName>
    </submittedName>
</protein>
<dbReference type="Proteomes" id="UP000178272">
    <property type="component" value="Unassembled WGS sequence"/>
</dbReference>
<name>A0A1G1VBS6_9BACT</name>
<evidence type="ECO:0000313" key="2">
    <source>
        <dbReference type="Proteomes" id="UP000178272"/>
    </source>
</evidence>
<comment type="caution">
    <text evidence="1">The sequence shown here is derived from an EMBL/GenBank/DDBJ whole genome shotgun (WGS) entry which is preliminary data.</text>
</comment>
<evidence type="ECO:0000313" key="1">
    <source>
        <dbReference type="EMBL" id="OGY12835.1"/>
    </source>
</evidence>
<proteinExistence type="predicted"/>
<organism evidence="1 2">
    <name type="scientific">Candidatus Blackburnbacteria bacterium RIFCSPHIGHO2_12_FULL_41_13b</name>
    <dbReference type="NCBI Taxonomy" id="1797517"/>
    <lineage>
        <taxon>Bacteria</taxon>
        <taxon>Candidatus Blackburniibacteriota</taxon>
    </lineage>
</organism>
<sequence>MVCFLYHIDPWSGIPVNRSLADQILGYMFGFKQVIIDPTGEMQSSVMGFPLIFKSLEEAKAHSELANLKWVYFHAHSKKTLQEYQHPEDNVIYCIGSDWTGLGYSPEELDGDVLRVSAPDPDSDNGEREFHAASILPIIAYDRALKLWQRRHSHMI</sequence>
<reference evidence="1 2" key="1">
    <citation type="journal article" date="2016" name="Nat. Commun.">
        <title>Thousands of microbial genomes shed light on interconnected biogeochemical processes in an aquifer system.</title>
        <authorList>
            <person name="Anantharaman K."/>
            <person name="Brown C.T."/>
            <person name="Hug L.A."/>
            <person name="Sharon I."/>
            <person name="Castelle C.J."/>
            <person name="Probst A.J."/>
            <person name="Thomas B.C."/>
            <person name="Singh A."/>
            <person name="Wilkins M.J."/>
            <person name="Karaoz U."/>
            <person name="Brodie E.L."/>
            <person name="Williams K.H."/>
            <person name="Hubbard S.S."/>
            <person name="Banfield J.F."/>
        </authorList>
    </citation>
    <scope>NUCLEOTIDE SEQUENCE [LARGE SCALE GENOMIC DNA]</scope>
</reference>
<gene>
    <name evidence="1" type="ORF">A3F61_04535</name>
</gene>